<accession>A0A2S0P7Q0</accession>
<evidence type="ECO:0000313" key="6">
    <source>
        <dbReference type="EMBL" id="AVY93372.1"/>
    </source>
</evidence>
<dbReference type="PANTHER" id="PTHR11592:SF78">
    <property type="entry name" value="GLUTATHIONE PEROXIDASE"/>
    <property type="match status" value="1"/>
</dbReference>
<dbReference type="Pfam" id="PF00255">
    <property type="entry name" value="GSHPx"/>
    <property type="match status" value="1"/>
</dbReference>
<sequence length="169" mass="18807">MPSVHDFSAVRLDGSEQKLSDYAGQVLLIVNTASECGFTPQYAGLQALQERFHDRRFSVLGFPCNQFGGQEPGNEAEIGQFCTTRFGVSFPMFARIDVNGAQAHPLYAYLTHEKPGVLNTERIKWNFTKFLVDPQGAVVDRYAPATRPAALVDAIERLLPRSDQSAWQL</sequence>
<dbReference type="PIRSF" id="PIRSF000303">
    <property type="entry name" value="Glutathion_perox"/>
    <property type="match status" value="1"/>
</dbReference>
<keyword evidence="7" id="KW-1185">Reference proteome</keyword>
<evidence type="ECO:0000256" key="3">
    <source>
        <dbReference type="ARBA" id="ARBA00023002"/>
    </source>
</evidence>
<dbReference type="GO" id="GO:0034599">
    <property type="term" value="P:cellular response to oxidative stress"/>
    <property type="evidence" value="ECO:0007669"/>
    <property type="project" value="TreeGrafter"/>
</dbReference>
<dbReference type="FunFam" id="3.40.30.10:FF:000010">
    <property type="entry name" value="Glutathione peroxidase"/>
    <property type="match status" value="1"/>
</dbReference>
<keyword evidence="2 5" id="KW-0575">Peroxidase</keyword>
<dbReference type="PANTHER" id="PTHR11592">
    <property type="entry name" value="GLUTATHIONE PEROXIDASE"/>
    <property type="match status" value="1"/>
</dbReference>
<dbReference type="AlphaFoldDB" id="A0A2S0P7Q0"/>
<comment type="similarity">
    <text evidence="1 5">Belongs to the glutathione peroxidase family.</text>
</comment>
<dbReference type="OrthoDB" id="9785502at2"/>
<keyword evidence="3 5" id="KW-0560">Oxidoreductase</keyword>
<dbReference type="PROSITE" id="PS00460">
    <property type="entry name" value="GLUTATHIONE_PEROXID_1"/>
    <property type="match status" value="1"/>
</dbReference>
<dbReference type="InterPro" id="IPR029759">
    <property type="entry name" value="GPX_AS"/>
</dbReference>
<name>A0A2S0P7Q0_9NEIS</name>
<dbReference type="PROSITE" id="PS51355">
    <property type="entry name" value="GLUTATHIONE_PEROXID_3"/>
    <property type="match status" value="1"/>
</dbReference>
<evidence type="ECO:0000256" key="2">
    <source>
        <dbReference type="ARBA" id="ARBA00022559"/>
    </source>
</evidence>
<evidence type="ECO:0000256" key="4">
    <source>
        <dbReference type="PIRSR" id="PIRSR000303-1"/>
    </source>
</evidence>
<dbReference type="GO" id="GO:0004601">
    <property type="term" value="F:peroxidase activity"/>
    <property type="evidence" value="ECO:0007669"/>
    <property type="project" value="UniProtKB-KW"/>
</dbReference>
<proteinExistence type="inferred from homology"/>
<dbReference type="PROSITE" id="PS00763">
    <property type="entry name" value="GLUTATHIONE_PEROXID_2"/>
    <property type="match status" value="1"/>
</dbReference>
<evidence type="ECO:0000313" key="7">
    <source>
        <dbReference type="Proteomes" id="UP000244173"/>
    </source>
</evidence>
<protein>
    <recommendedName>
        <fullName evidence="5">Glutathione peroxidase</fullName>
    </recommendedName>
</protein>
<dbReference type="STRING" id="1122240.GCA_000620105_00627"/>
<dbReference type="SUPFAM" id="SSF52833">
    <property type="entry name" value="Thioredoxin-like"/>
    <property type="match status" value="1"/>
</dbReference>
<evidence type="ECO:0000256" key="1">
    <source>
        <dbReference type="ARBA" id="ARBA00006926"/>
    </source>
</evidence>
<dbReference type="Gene3D" id="3.40.30.10">
    <property type="entry name" value="Glutaredoxin"/>
    <property type="match status" value="1"/>
</dbReference>
<dbReference type="EMBL" id="CP028519">
    <property type="protein sequence ID" value="AVY93372.1"/>
    <property type="molecule type" value="Genomic_DNA"/>
</dbReference>
<organism evidence="6 7">
    <name type="scientific">Microvirgula aerodenitrificans</name>
    <dbReference type="NCBI Taxonomy" id="57480"/>
    <lineage>
        <taxon>Bacteria</taxon>
        <taxon>Pseudomonadati</taxon>
        <taxon>Pseudomonadota</taxon>
        <taxon>Betaproteobacteria</taxon>
        <taxon>Neisseriales</taxon>
        <taxon>Aquaspirillaceae</taxon>
        <taxon>Microvirgula</taxon>
    </lineage>
</organism>
<feature type="active site" evidence="4">
    <location>
        <position position="36"/>
    </location>
</feature>
<dbReference type="KEGG" id="maer:DAI18_04430"/>
<evidence type="ECO:0000256" key="5">
    <source>
        <dbReference type="RuleBase" id="RU000499"/>
    </source>
</evidence>
<dbReference type="InterPro" id="IPR036249">
    <property type="entry name" value="Thioredoxin-like_sf"/>
</dbReference>
<dbReference type="PRINTS" id="PR01011">
    <property type="entry name" value="GLUTPROXDASE"/>
</dbReference>
<dbReference type="CDD" id="cd00340">
    <property type="entry name" value="GSH_Peroxidase"/>
    <property type="match status" value="1"/>
</dbReference>
<gene>
    <name evidence="6" type="ORF">DAI18_04430</name>
</gene>
<reference evidence="6 7" key="1">
    <citation type="submission" date="2018-04" db="EMBL/GenBank/DDBJ databases">
        <title>Denitrifier Microvirgula.</title>
        <authorList>
            <person name="Anderson E."/>
            <person name="Jang J."/>
            <person name="Ishii S."/>
        </authorList>
    </citation>
    <scope>NUCLEOTIDE SEQUENCE [LARGE SCALE GENOMIC DNA]</scope>
    <source>
        <strain evidence="6 7">BE2.4</strain>
    </source>
</reference>
<dbReference type="Proteomes" id="UP000244173">
    <property type="component" value="Chromosome"/>
</dbReference>
<dbReference type="InterPro" id="IPR029760">
    <property type="entry name" value="GPX_CS"/>
</dbReference>
<dbReference type="InterPro" id="IPR000889">
    <property type="entry name" value="Glutathione_peroxidase"/>
</dbReference>
<dbReference type="RefSeq" id="WP_028498097.1">
    <property type="nucleotide sequence ID" value="NZ_CP028519.1"/>
</dbReference>